<evidence type="ECO:0000256" key="2">
    <source>
        <dbReference type="SAM" id="Phobius"/>
    </source>
</evidence>
<feature type="transmembrane region" description="Helical" evidence="2">
    <location>
        <begin position="12"/>
        <end position="32"/>
    </location>
</feature>
<proteinExistence type="inferred from homology"/>
<dbReference type="GO" id="GO:0008643">
    <property type="term" value="P:carbohydrate transport"/>
    <property type="evidence" value="ECO:0007669"/>
    <property type="project" value="InterPro"/>
</dbReference>
<dbReference type="RefSeq" id="WP_188569553.1">
    <property type="nucleotide sequence ID" value="NZ_BMED01000011.1"/>
</dbReference>
<gene>
    <name evidence="3" type="ORF">GCM10011396_56690</name>
</gene>
<feature type="transmembrane region" description="Helical" evidence="2">
    <location>
        <begin position="81"/>
        <end position="102"/>
    </location>
</feature>
<feature type="transmembrane region" description="Helical" evidence="2">
    <location>
        <begin position="170"/>
        <end position="189"/>
    </location>
</feature>
<dbReference type="PANTHER" id="PTHR11328">
    <property type="entry name" value="MAJOR FACILITATOR SUPERFAMILY DOMAIN-CONTAINING PROTEIN"/>
    <property type="match status" value="1"/>
</dbReference>
<accession>A0A916V1D7</accession>
<feature type="transmembrane region" description="Helical" evidence="2">
    <location>
        <begin position="108"/>
        <end position="127"/>
    </location>
</feature>
<feature type="transmembrane region" description="Helical" evidence="2">
    <location>
        <begin position="44"/>
        <end position="69"/>
    </location>
</feature>
<dbReference type="SUPFAM" id="SSF103473">
    <property type="entry name" value="MFS general substrate transporter"/>
    <property type="match status" value="1"/>
</dbReference>
<reference evidence="3" key="2">
    <citation type="submission" date="2020-09" db="EMBL/GenBank/DDBJ databases">
        <authorList>
            <person name="Sun Q."/>
            <person name="Zhou Y."/>
        </authorList>
    </citation>
    <scope>NUCLEOTIDE SEQUENCE</scope>
    <source>
        <strain evidence="3">CGMCC 1.10998</strain>
    </source>
</reference>
<comment type="caution">
    <text evidence="3">The sequence shown here is derived from an EMBL/GenBank/DDBJ whole genome shotgun (WGS) entry which is preliminary data.</text>
</comment>
<feature type="transmembrane region" description="Helical" evidence="2">
    <location>
        <begin position="307"/>
        <end position="334"/>
    </location>
</feature>
<comment type="similarity">
    <text evidence="1">Belongs to the sodium:galactoside symporter (TC 2.A.2) family.</text>
</comment>
<dbReference type="AlphaFoldDB" id="A0A916V1D7"/>
<reference evidence="3" key="1">
    <citation type="journal article" date="2014" name="Int. J. Syst. Evol. Microbiol.">
        <title>Complete genome sequence of Corynebacterium casei LMG S-19264T (=DSM 44701T), isolated from a smear-ripened cheese.</title>
        <authorList>
            <consortium name="US DOE Joint Genome Institute (JGI-PGF)"/>
            <person name="Walter F."/>
            <person name="Albersmeier A."/>
            <person name="Kalinowski J."/>
            <person name="Ruckert C."/>
        </authorList>
    </citation>
    <scope>NUCLEOTIDE SEQUENCE</scope>
    <source>
        <strain evidence="3">CGMCC 1.10998</strain>
    </source>
</reference>
<feature type="transmembrane region" description="Helical" evidence="2">
    <location>
        <begin position="282"/>
        <end position="301"/>
    </location>
</feature>
<keyword evidence="2" id="KW-1133">Transmembrane helix</keyword>
<feature type="transmembrane region" description="Helical" evidence="2">
    <location>
        <begin position="346"/>
        <end position="370"/>
    </location>
</feature>
<organism evidence="3 4">
    <name type="scientific">Undibacterium terreum</name>
    <dbReference type="NCBI Taxonomy" id="1224302"/>
    <lineage>
        <taxon>Bacteria</taxon>
        <taxon>Pseudomonadati</taxon>
        <taxon>Pseudomonadota</taxon>
        <taxon>Betaproteobacteria</taxon>
        <taxon>Burkholderiales</taxon>
        <taxon>Oxalobacteraceae</taxon>
        <taxon>Undibacterium</taxon>
    </lineage>
</organism>
<dbReference type="GO" id="GO:0015293">
    <property type="term" value="F:symporter activity"/>
    <property type="evidence" value="ECO:0007669"/>
    <property type="project" value="InterPro"/>
</dbReference>
<dbReference type="InterPro" id="IPR036259">
    <property type="entry name" value="MFS_trans_sf"/>
</dbReference>
<feature type="transmembrane region" description="Helical" evidence="2">
    <location>
        <begin position="219"/>
        <end position="242"/>
    </location>
</feature>
<sequence length="416" mass="44952">MTTKTLRFSALLAYGLFGLPLAMVALPIYVYVPQFYSERFHLSLSLIGGALLLARVFDAFIDPAMGAWIDRTQARTGYPRFILIAAPVLAAGYFALFHPLMLAGQQPFAWFLASLAVVYAGFSLASIAHQSWGAALTQQAGERIRLTSTREACGLIGVIGAAALSQLAGIAWLSLAFMMSLLLAGFFLIRYAPRPLSLAKPERQDASLRLPFQNRVFRWLFAVFVMNGIAAAIPATLFLFFVRDRLQLAASSGIFLILYFVAGAFSMPLWVLLASRIGEARAWLAAMLLSVIVFVWAYLLGAGDTTAFGVICVLSGFTLGADLALPPALLAAVIRDGGHSGRREGAYFGVWSWATKMNLALAAGISLPLLEYLGYLPGAGSQQGLQALSVAYALVPCALKLAAFIILWRSPLRDLR</sequence>
<dbReference type="InterPro" id="IPR039672">
    <property type="entry name" value="MFS_2"/>
</dbReference>
<dbReference type="Gene3D" id="1.20.1250.20">
    <property type="entry name" value="MFS general substrate transporter like domains"/>
    <property type="match status" value="2"/>
</dbReference>
<dbReference type="Proteomes" id="UP000637423">
    <property type="component" value="Unassembled WGS sequence"/>
</dbReference>
<dbReference type="EMBL" id="BMED01000011">
    <property type="protein sequence ID" value="GGD01837.1"/>
    <property type="molecule type" value="Genomic_DNA"/>
</dbReference>
<feature type="transmembrane region" description="Helical" evidence="2">
    <location>
        <begin position="254"/>
        <end position="275"/>
    </location>
</feature>
<keyword evidence="2" id="KW-0472">Membrane</keyword>
<evidence type="ECO:0000256" key="1">
    <source>
        <dbReference type="ARBA" id="ARBA00009617"/>
    </source>
</evidence>
<dbReference type="GO" id="GO:0005886">
    <property type="term" value="C:plasma membrane"/>
    <property type="evidence" value="ECO:0007669"/>
    <property type="project" value="TreeGrafter"/>
</dbReference>
<feature type="transmembrane region" description="Helical" evidence="2">
    <location>
        <begin position="390"/>
        <end position="408"/>
    </location>
</feature>
<keyword evidence="2" id="KW-0812">Transmembrane</keyword>
<dbReference type="Pfam" id="PF13347">
    <property type="entry name" value="MFS_2"/>
    <property type="match status" value="1"/>
</dbReference>
<dbReference type="PANTHER" id="PTHR11328:SF24">
    <property type="entry name" value="MAJOR FACILITATOR SUPERFAMILY (MFS) PROFILE DOMAIN-CONTAINING PROTEIN"/>
    <property type="match status" value="1"/>
</dbReference>
<keyword evidence="4" id="KW-1185">Reference proteome</keyword>
<evidence type="ECO:0000313" key="4">
    <source>
        <dbReference type="Proteomes" id="UP000637423"/>
    </source>
</evidence>
<evidence type="ECO:0000313" key="3">
    <source>
        <dbReference type="EMBL" id="GGD01837.1"/>
    </source>
</evidence>
<name>A0A916V1D7_9BURK</name>
<protein>
    <submittedName>
        <fullName evidence="3">MFS transporter</fullName>
    </submittedName>
</protein>